<dbReference type="AlphaFoldDB" id="A0A9P6HYS9"/>
<accession>A0A9P6HYS9</accession>
<reference evidence="2" key="1">
    <citation type="submission" date="2020-03" db="EMBL/GenBank/DDBJ databases">
        <authorList>
            <person name="He L."/>
        </authorList>
    </citation>
    <scope>NUCLEOTIDE SEQUENCE</scope>
    <source>
        <strain evidence="2">CkLH20</strain>
    </source>
</reference>
<dbReference type="GeneID" id="62165613"/>
<reference evidence="2" key="2">
    <citation type="submission" date="2020-11" db="EMBL/GenBank/DDBJ databases">
        <title>Whole genome sequencing of Colletotrichum sp.</title>
        <authorList>
            <person name="Li H."/>
        </authorList>
    </citation>
    <scope>NUCLEOTIDE SEQUENCE</scope>
    <source>
        <strain evidence="2">CkLH20</strain>
    </source>
</reference>
<dbReference type="GO" id="GO:0004190">
    <property type="term" value="F:aspartic-type endopeptidase activity"/>
    <property type="evidence" value="ECO:0007669"/>
    <property type="project" value="UniProtKB-KW"/>
</dbReference>
<dbReference type="InterPro" id="IPR001969">
    <property type="entry name" value="Aspartic_peptidase_AS"/>
</dbReference>
<dbReference type="PROSITE" id="PS00141">
    <property type="entry name" value="ASP_PROTEASE"/>
    <property type="match status" value="1"/>
</dbReference>
<dbReference type="EMBL" id="JAATWM020000036">
    <property type="protein sequence ID" value="KAF9872645.1"/>
    <property type="molecule type" value="Genomic_DNA"/>
</dbReference>
<protein>
    <submittedName>
        <fullName evidence="2">Uncharacterized protein</fullName>
    </submittedName>
</protein>
<dbReference type="GO" id="GO:0006508">
    <property type="term" value="P:proteolysis"/>
    <property type="evidence" value="ECO:0007669"/>
    <property type="project" value="InterPro"/>
</dbReference>
<dbReference type="OrthoDB" id="6079484at2759"/>
<dbReference type="SUPFAM" id="SSF50630">
    <property type="entry name" value="Acid proteases"/>
    <property type="match status" value="2"/>
</dbReference>
<dbReference type="RefSeq" id="XP_038742106.1">
    <property type="nucleotide sequence ID" value="XM_038892539.1"/>
</dbReference>
<evidence type="ECO:0000313" key="2">
    <source>
        <dbReference type="EMBL" id="KAF9872645.1"/>
    </source>
</evidence>
<gene>
    <name evidence="2" type="ORF">CkaCkLH20_09824</name>
</gene>
<dbReference type="Proteomes" id="UP000781932">
    <property type="component" value="Unassembled WGS sequence"/>
</dbReference>
<dbReference type="Gene3D" id="2.40.70.10">
    <property type="entry name" value="Acid Proteases"/>
    <property type="match status" value="2"/>
</dbReference>
<dbReference type="Pfam" id="PF13975">
    <property type="entry name" value="gag-asp_proteas"/>
    <property type="match status" value="1"/>
</dbReference>
<proteinExistence type="predicted"/>
<keyword evidence="1" id="KW-0064">Aspartyl protease</keyword>
<dbReference type="InterPro" id="IPR021109">
    <property type="entry name" value="Peptidase_aspartic_dom_sf"/>
</dbReference>
<keyword evidence="1" id="KW-0645">Protease</keyword>
<dbReference type="CDD" id="cd00303">
    <property type="entry name" value="retropepsin_like"/>
    <property type="match status" value="2"/>
</dbReference>
<dbReference type="Pfam" id="PF13650">
    <property type="entry name" value="Asp_protease_2"/>
    <property type="match status" value="1"/>
</dbReference>
<keyword evidence="3" id="KW-1185">Reference proteome</keyword>
<evidence type="ECO:0000313" key="3">
    <source>
        <dbReference type="Proteomes" id="UP000781932"/>
    </source>
</evidence>
<evidence type="ECO:0000256" key="1">
    <source>
        <dbReference type="ARBA" id="ARBA00022750"/>
    </source>
</evidence>
<sequence length="342" mass="38654">METERSNAGRLAAARRPMIQSHVASLQRNMAPRKVQYSSGTTEYTVQGNVNGVNVAALPDTGSDECMISSSLASKLGHQPNPGTERMITLANKKRIHSPGMVEVIWKFGQESIPHKLKCWMLPTCSNDLILGSRFLETTKTLTSFLHRVQKRLIPRRLRLRLLGQVKKRLMGILNGRNTTALADTGSDLMLVSAEYARLYGLFVSSGREDRVEVELADGTRTWTSGIVRDATWTLGDLTVQCDFHVLEDLSVDVILSKDYIFELEVFSKHGELFFDMDLMEELSLLCGVRLVDEEAYDLDALEGEFMRDVTSEDAFSFEKIRRERLVKFWVSLVKQRQADES</sequence>
<organism evidence="2 3">
    <name type="scientific">Colletotrichum karsti</name>
    <dbReference type="NCBI Taxonomy" id="1095194"/>
    <lineage>
        <taxon>Eukaryota</taxon>
        <taxon>Fungi</taxon>
        <taxon>Dikarya</taxon>
        <taxon>Ascomycota</taxon>
        <taxon>Pezizomycotina</taxon>
        <taxon>Sordariomycetes</taxon>
        <taxon>Hypocreomycetidae</taxon>
        <taxon>Glomerellales</taxon>
        <taxon>Glomerellaceae</taxon>
        <taxon>Colletotrichum</taxon>
        <taxon>Colletotrichum boninense species complex</taxon>
    </lineage>
</organism>
<name>A0A9P6HYS9_9PEZI</name>
<keyword evidence="1" id="KW-0378">Hydrolase</keyword>
<comment type="caution">
    <text evidence="2">The sequence shown here is derived from an EMBL/GenBank/DDBJ whole genome shotgun (WGS) entry which is preliminary data.</text>
</comment>